<feature type="compositionally biased region" description="Basic and acidic residues" evidence="1">
    <location>
        <begin position="19"/>
        <end position="28"/>
    </location>
</feature>
<accession>A0A9D3UX54</accession>
<protein>
    <submittedName>
        <fullName evidence="2">Uncharacterized protein</fullName>
    </submittedName>
</protein>
<evidence type="ECO:0000313" key="2">
    <source>
        <dbReference type="EMBL" id="KAH1063898.1"/>
    </source>
</evidence>
<evidence type="ECO:0000313" key="3">
    <source>
        <dbReference type="Proteomes" id="UP000828251"/>
    </source>
</evidence>
<organism evidence="2 3">
    <name type="scientific">Gossypium stocksii</name>
    <dbReference type="NCBI Taxonomy" id="47602"/>
    <lineage>
        <taxon>Eukaryota</taxon>
        <taxon>Viridiplantae</taxon>
        <taxon>Streptophyta</taxon>
        <taxon>Embryophyta</taxon>
        <taxon>Tracheophyta</taxon>
        <taxon>Spermatophyta</taxon>
        <taxon>Magnoliopsida</taxon>
        <taxon>eudicotyledons</taxon>
        <taxon>Gunneridae</taxon>
        <taxon>Pentapetalae</taxon>
        <taxon>rosids</taxon>
        <taxon>malvids</taxon>
        <taxon>Malvales</taxon>
        <taxon>Malvaceae</taxon>
        <taxon>Malvoideae</taxon>
        <taxon>Gossypium</taxon>
    </lineage>
</organism>
<proteinExistence type="predicted"/>
<reference evidence="2 3" key="1">
    <citation type="journal article" date="2021" name="Plant Biotechnol. J.">
        <title>Multi-omics assisted identification of the key and species-specific regulatory components of drought-tolerant mechanisms in Gossypium stocksii.</title>
        <authorList>
            <person name="Yu D."/>
            <person name="Ke L."/>
            <person name="Zhang D."/>
            <person name="Wu Y."/>
            <person name="Sun Y."/>
            <person name="Mei J."/>
            <person name="Sun J."/>
            <person name="Sun Y."/>
        </authorList>
    </citation>
    <scope>NUCLEOTIDE SEQUENCE [LARGE SCALE GENOMIC DNA]</scope>
    <source>
        <strain evidence="3">cv. E1</strain>
        <tissue evidence="2">Leaf</tissue>
    </source>
</reference>
<feature type="region of interest" description="Disordered" evidence="1">
    <location>
        <begin position="1"/>
        <end position="37"/>
    </location>
</feature>
<dbReference type="Proteomes" id="UP000828251">
    <property type="component" value="Unassembled WGS sequence"/>
</dbReference>
<sequence>MRTKEFDHHPKRCQKKNNRGGEENEFSQRGKTQSKAKTTTWMLGLEGVAQSLDNTKNQNETNAQKITINHLEVDYKSWQEFGIRDEKELKIAEEVSNPINFGVDVIVDLEVDVMLTTNLELKSILSKGANEPTHLLAIEEETSVE</sequence>
<evidence type="ECO:0000256" key="1">
    <source>
        <dbReference type="SAM" id="MobiDB-lite"/>
    </source>
</evidence>
<feature type="compositionally biased region" description="Basic residues" evidence="1">
    <location>
        <begin position="9"/>
        <end position="18"/>
    </location>
</feature>
<dbReference type="AlphaFoldDB" id="A0A9D3UX54"/>
<name>A0A9D3UX54_9ROSI</name>
<dbReference type="EMBL" id="JAIQCV010000009">
    <property type="protein sequence ID" value="KAH1063898.1"/>
    <property type="molecule type" value="Genomic_DNA"/>
</dbReference>
<gene>
    <name evidence="2" type="ORF">J1N35_028885</name>
</gene>
<comment type="caution">
    <text evidence="2">The sequence shown here is derived from an EMBL/GenBank/DDBJ whole genome shotgun (WGS) entry which is preliminary data.</text>
</comment>
<keyword evidence="3" id="KW-1185">Reference proteome</keyword>